<dbReference type="AlphaFoldDB" id="A0A6P7TZF3"/>
<dbReference type="PANTHER" id="PTHR18860">
    <property type="entry name" value="14-3-3 PROTEIN"/>
    <property type="match status" value="1"/>
</dbReference>
<dbReference type="SUPFAM" id="SSF48445">
    <property type="entry name" value="14-3-3 protein"/>
    <property type="match status" value="1"/>
</dbReference>
<evidence type="ECO:0000313" key="4">
    <source>
        <dbReference type="RefSeq" id="XP_029654647.1"/>
    </source>
</evidence>
<dbReference type="InterPro" id="IPR036815">
    <property type="entry name" value="14-3-3_dom_sf"/>
</dbReference>
<evidence type="ECO:0000259" key="2">
    <source>
        <dbReference type="SMART" id="SM00101"/>
    </source>
</evidence>
<feature type="domain" description="14-3-3" evidence="2">
    <location>
        <begin position="8"/>
        <end position="242"/>
    </location>
</feature>
<gene>
    <name evidence="4" type="primary">LOC115228128</name>
</gene>
<name>A0A6P7TZF3_9MOLL</name>
<dbReference type="InterPro" id="IPR023410">
    <property type="entry name" value="14-3-3_domain"/>
</dbReference>
<dbReference type="SMART" id="SM00101">
    <property type="entry name" value="14_3_3"/>
    <property type="match status" value="1"/>
</dbReference>
<proteinExistence type="inferred from homology"/>
<evidence type="ECO:0000313" key="3">
    <source>
        <dbReference type="Proteomes" id="UP000515154"/>
    </source>
</evidence>
<dbReference type="KEGG" id="osn:115228128"/>
<dbReference type="Proteomes" id="UP000515154">
    <property type="component" value="Unplaced"/>
</dbReference>
<accession>A0A6P7TZF3</accession>
<comment type="similarity">
    <text evidence="1">Belongs to the 14-3-3 family.</text>
</comment>
<dbReference type="Pfam" id="PF00244">
    <property type="entry name" value="14-3-3"/>
    <property type="match status" value="1"/>
</dbReference>
<dbReference type="RefSeq" id="XP_029654647.1">
    <property type="nucleotide sequence ID" value="XM_029798787.1"/>
</dbReference>
<protein>
    <submittedName>
        <fullName evidence="4">14-3-3 protein 3-like</fullName>
    </submittedName>
</protein>
<dbReference type="Gene3D" id="1.20.190.20">
    <property type="entry name" value="14-3-3 domain"/>
    <property type="match status" value="1"/>
</dbReference>
<keyword evidence="3" id="KW-1185">Reference proteome</keyword>
<sequence length="242" mass="28136">MSKFFKYADNRIMAKQVLEMRGFKKVKIVHEDHPTTRDRNNSDAPLSKVLVAFSRISSCDGTWSPKINSLNFGICEKENHDKFIDPNNKKDKMRIMTFTWIEDSFRQSKNCFDVQQTLLVLKQMILLKNGNKQRKGDYNRYVAEVVPSSEEFLQASKEAYSRAETLSKDLPPENIVRLGLILNLSVFYYEIMNDPKKAIQVASEAFAEAYANYDEDWDNTNNDATNILKLMKDNLDLWGFFE</sequence>
<dbReference type="InterPro" id="IPR000308">
    <property type="entry name" value="14-3-3"/>
</dbReference>
<reference evidence="4" key="1">
    <citation type="submission" date="2025-08" db="UniProtKB">
        <authorList>
            <consortium name="RefSeq"/>
        </authorList>
    </citation>
    <scope>IDENTIFICATION</scope>
</reference>
<organism evidence="3 4">
    <name type="scientific">Octopus sinensis</name>
    <name type="common">East Asian common octopus</name>
    <dbReference type="NCBI Taxonomy" id="2607531"/>
    <lineage>
        <taxon>Eukaryota</taxon>
        <taxon>Metazoa</taxon>
        <taxon>Spiralia</taxon>
        <taxon>Lophotrochozoa</taxon>
        <taxon>Mollusca</taxon>
        <taxon>Cephalopoda</taxon>
        <taxon>Coleoidea</taxon>
        <taxon>Octopodiformes</taxon>
        <taxon>Octopoda</taxon>
        <taxon>Incirrata</taxon>
        <taxon>Octopodidae</taxon>
        <taxon>Octopus</taxon>
    </lineage>
</organism>
<dbReference type="PRINTS" id="PR00305">
    <property type="entry name" value="1433ZETA"/>
</dbReference>
<evidence type="ECO:0000256" key="1">
    <source>
        <dbReference type="ARBA" id="ARBA00006141"/>
    </source>
</evidence>